<evidence type="ECO:0000313" key="1">
    <source>
        <dbReference type="EMBL" id="KAI1616813.1"/>
    </source>
</evidence>
<dbReference type="Proteomes" id="UP001203852">
    <property type="component" value="Unassembled WGS sequence"/>
</dbReference>
<accession>A0AAN6E2X9</accession>
<dbReference type="EMBL" id="MU404351">
    <property type="protein sequence ID" value="KAI1616813.1"/>
    <property type="molecule type" value="Genomic_DNA"/>
</dbReference>
<proteinExistence type="predicted"/>
<keyword evidence="2" id="KW-1185">Reference proteome</keyword>
<name>A0AAN6E2X9_9EURO</name>
<reference evidence="1" key="1">
    <citation type="journal article" date="2022" name="bioRxiv">
        <title>Deciphering the potential niche of two novel black yeast fungi from a biological soil crust based on their genomes, phenotypes, and melanin regulation.</title>
        <authorList>
            <consortium name="DOE Joint Genome Institute"/>
            <person name="Carr E.C."/>
            <person name="Barton Q."/>
            <person name="Grambo S."/>
            <person name="Sullivan M."/>
            <person name="Renfro C.M."/>
            <person name="Kuo A."/>
            <person name="Pangilinan J."/>
            <person name="Lipzen A."/>
            <person name="Keymanesh K."/>
            <person name="Savage E."/>
            <person name="Barry K."/>
            <person name="Grigoriev I.V."/>
            <person name="Riekhof W.R."/>
            <person name="Harris S.S."/>
        </authorList>
    </citation>
    <scope>NUCLEOTIDE SEQUENCE</scope>
    <source>
        <strain evidence="1">JF 03-4F</strain>
    </source>
</reference>
<sequence>MSAIVVQHLQSFQASHANVMCKEDALTWPHVADQQSLLCLVPAGGRGSSKGSIDIRLYLCTKQTAVGKKTRCLELLTRSTSTLGAKSVIFTEGSARLDSHGQESYKYPTKSLASMPTPLKTMVASQHTFSIRTCSRTVDRRPLDRPSEPRSRSLLQVLFSTHTLRSWRHISITDFTLFPGALCSDLTSPDVSALLALWAPGPQDADAALSP</sequence>
<gene>
    <name evidence="1" type="ORF">EDD36DRAFT_146882</name>
</gene>
<comment type="caution">
    <text evidence="1">The sequence shown here is derived from an EMBL/GenBank/DDBJ whole genome shotgun (WGS) entry which is preliminary data.</text>
</comment>
<organism evidence="1 2">
    <name type="scientific">Exophiala viscosa</name>
    <dbReference type="NCBI Taxonomy" id="2486360"/>
    <lineage>
        <taxon>Eukaryota</taxon>
        <taxon>Fungi</taxon>
        <taxon>Dikarya</taxon>
        <taxon>Ascomycota</taxon>
        <taxon>Pezizomycotina</taxon>
        <taxon>Eurotiomycetes</taxon>
        <taxon>Chaetothyriomycetidae</taxon>
        <taxon>Chaetothyriales</taxon>
        <taxon>Herpotrichiellaceae</taxon>
        <taxon>Exophiala</taxon>
    </lineage>
</organism>
<dbReference type="AlphaFoldDB" id="A0AAN6E2X9"/>
<protein>
    <submittedName>
        <fullName evidence="1">Uncharacterized protein</fullName>
    </submittedName>
</protein>
<evidence type="ECO:0000313" key="2">
    <source>
        <dbReference type="Proteomes" id="UP001203852"/>
    </source>
</evidence>